<proteinExistence type="inferred from homology"/>
<keyword evidence="6 10" id="KW-0732">Signal</keyword>
<evidence type="ECO:0000256" key="4">
    <source>
        <dbReference type="ARBA" id="ARBA00008905"/>
    </source>
</evidence>
<dbReference type="PANTHER" id="PTHR21049:SF0">
    <property type="entry name" value="DOLICHYL-DIPHOSPHOOLIGOSACCHARIDE--PROTEIN GLYCOSYLTRANSFERASE SUBUNIT 1"/>
    <property type="match status" value="1"/>
</dbReference>
<evidence type="ECO:0000256" key="7">
    <source>
        <dbReference type="ARBA" id="ARBA00022824"/>
    </source>
</evidence>
<comment type="subcellular location">
    <subcellularLocation>
        <location evidence="2 10">Endoplasmic reticulum membrane</location>
        <topology evidence="2 10">Single-pass type I membrane protein</topology>
    </subcellularLocation>
</comment>
<evidence type="ECO:0000256" key="8">
    <source>
        <dbReference type="ARBA" id="ARBA00022989"/>
    </source>
</evidence>
<comment type="function">
    <text evidence="1 10">Subunit of the oligosaccharyl transferase (OST) complex that catalyzes the initial transfer of a defined glycan (Glc(3)Man(9)GlcNAc(2) in eukaryotes) from the lipid carrier dolichol-pyrophosphate to an asparagine residue within an Asn-X-Ser/Thr consensus motif in nascent polypeptide chains, the first step in protein N-glycosylation. N-glycosylation occurs cotranslationally and the complex associates with the Sec61 complex at the channel-forming translocon complex that mediates protein translocation across the endoplasmic reticulum (ER). All subunits are required for a maximal enzyme activity.</text>
</comment>
<evidence type="ECO:0000256" key="6">
    <source>
        <dbReference type="ARBA" id="ARBA00022729"/>
    </source>
</evidence>
<dbReference type="GO" id="GO:0018279">
    <property type="term" value="P:protein N-linked glycosylation via asparagine"/>
    <property type="evidence" value="ECO:0007669"/>
    <property type="project" value="TreeGrafter"/>
</dbReference>
<organism evidence="11 12">
    <name type="scientific">Dorcoceras hygrometricum</name>
    <dbReference type="NCBI Taxonomy" id="472368"/>
    <lineage>
        <taxon>Eukaryota</taxon>
        <taxon>Viridiplantae</taxon>
        <taxon>Streptophyta</taxon>
        <taxon>Embryophyta</taxon>
        <taxon>Tracheophyta</taxon>
        <taxon>Spermatophyta</taxon>
        <taxon>Magnoliopsida</taxon>
        <taxon>eudicotyledons</taxon>
        <taxon>Gunneridae</taxon>
        <taxon>Pentapetalae</taxon>
        <taxon>asterids</taxon>
        <taxon>lamiids</taxon>
        <taxon>Lamiales</taxon>
        <taxon>Gesneriaceae</taxon>
        <taxon>Didymocarpoideae</taxon>
        <taxon>Trichosporeae</taxon>
        <taxon>Loxocarpinae</taxon>
        <taxon>Dorcoceras</taxon>
    </lineage>
</organism>
<dbReference type="UniPathway" id="UPA00378"/>
<dbReference type="EMBL" id="KQ987381">
    <property type="protein sequence ID" value="KZV57265.1"/>
    <property type="molecule type" value="Genomic_DNA"/>
</dbReference>
<keyword evidence="7 10" id="KW-0256">Endoplasmic reticulum</keyword>
<dbReference type="AlphaFoldDB" id="A0A2Z7DHU5"/>
<sequence length="613" mass="69210">MKRFRFDLPLFLLLGFCMLFSQAVSSLVISHLDRKIDLSSQIVRSSVWLKIENKGDDSVSEILLPFTEKQTKSLAFLSASIGEGKGKAKGSFESVPLKTVNPEGMNPTLTWYAVSLPKKLQKGGSLTLEVKAVYTHILRPFPEKITQADVQLVSFEESAYYLSPYAVNVQLLTVKLPEPKVESYTKLDNSKFSGSEIKYGPYENTAPFSNIPITVHYVNNHPFSVARELVREIEISHWGNVQVTESYNLVHAGAEIIGEFSRLDYQARPHVRGASAFRNLVAKLPPRAHSIYYRDEIGNISTSNVWSDSAKTILEIEPRYPMFGGWRSSFTIGYGLPLQDFLSLSERKRVLDISFGCPMNEVVIENLTVKIVLPEGSNDISVSVPFPIKQFQETKFSHLDMVGRPVVVLEKKNAVPEHNQYFQVSYKFSNLSLLREPMMLIFGFFLFFVACIAYAHADLTISKSSASYLSKLQWDEVQTAIQQFQNVMNRCLIIHDKLEASLRDLSRTGDVQTCKAARKAADSTLKELSKELKPLLSFLQSSSQATQILPKVEELVSKEKELQEKLMLKHSTVTDSYEKKSGGREIENRVALIQQKISVLRQEVDDLLEVIDI</sequence>
<evidence type="ECO:0000256" key="3">
    <source>
        <dbReference type="ARBA" id="ARBA00004922"/>
    </source>
</evidence>
<evidence type="ECO:0000256" key="9">
    <source>
        <dbReference type="ARBA" id="ARBA00023136"/>
    </source>
</evidence>
<keyword evidence="9 10" id="KW-0472">Membrane</keyword>
<comment type="subunit">
    <text evidence="10">Component of the oligosaccharyltransferase (OST) complex.</text>
</comment>
<dbReference type="Pfam" id="PF04597">
    <property type="entry name" value="Ribophorin_I"/>
    <property type="match status" value="1"/>
</dbReference>
<dbReference type="InterPro" id="IPR007676">
    <property type="entry name" value="Ribophorin_I"/>
</dbReference>
<evidence type="ECO:0000313" key="12">
    <source>
        <dbReference type="Proteomes" id="UP000250235"/>
    </source>
</evidence>
<comment type="pathway">
    <text evidence="3 10">Protein modification; protein glycosylation.</text>
</comment>
<keyword evidence="8 10" id="KW-1133">Transmembrane helix</keyword>
<evidence type="ECO:0000256" key="1">
    <source>
        <dbReference type="ARBA" id="ARBA00002791"/>
    </source>
</evidence>
<evidence type="ECO:0000256" key="5">
    <source>
        <dbReference type="ARBA" id="ARBA00022692"/>
    </source>
</evidence>
<keyword evidence="11" id="KW-0808">Transferase</keyword>
<keyword evidence="12" id="KW-1185">Reference proteome</keyword>
<evidence type="ECO:0000256" key="10">
    <source>
        <dbReference type="RuleBase" id="RU361143"/>
    </source>
</evidence>
<reference evidence="11 12" key="1">
    <citation type="journal article" date="2015" name="Proc. Natl. Acad. Sci. U.S.A.">
        <title>The resurrection genome of Boea hygrometrica: A blueprint for survival of dehydration.</title>
        <authorList>
            <person name="Xiao L."/>
            <person name="Yang G."/>
            <person name="Zhang L."/>
            <person name="Yang X."/>
            <person name="Zhao S."/>
            <person name="Ji Z."/>
            <person name="Zhou Q."/>
            <person name="Hu M."/>
            <person name="Wang Y."/>
            <person name="Chen M."/>
            <person name="Xu Y."/>
            <person name="Jin H."/>
            <person name="Xiao X."/>
            <person name="Hu G."/>
            <person name="Bao F."/>
            <person name="Hu Y."/>
            <person name="Wan P."/>
            <person name="Li L."/>
            <person name="Deng X."/>
            <person name="Kuang T."/>
            <person name="Xiang C."/>
            <person name="Zhu J.K."/>
            <person name="Oliver M.J."/>
            <person name="He Y."/>
        </authorList>
    </citation>
    <scope>NUCLEOTIDE SEQUENCE [LARGE SCALE GENOMIC DNA]</scope>
    <source>
        <strain evidence="12">cv. XS01</strain>
    </source>
</reference>
<dbReference type="PANTHER" id="PTHR21049">
    <property type="entry name" value="RIBOPHORIN I"/>
    <property type="match status" value="1"/>
</dbReference>
<dbReference type="GO" id="GO:0016740">
    <property type="term" value="F:transferase activity"/>
    <property type="evidence" value="ECO:0007669"/>
    <property type="project" value="UniProtKB-KW"/>
</dbReference>
<accession>A0A2Z7DHU5</accession>
<keyword evidence="5 10" id="KW-0812">Transmembrane</keyword>
<comment type="similarity">
    <text evidence="4 10">Belongs to the OST1 family.</text>
</comment>
<dbReference type="GO" id="GO:0008250">
    <property type="term" value="C:oligosaccharyltransferase complex"/>
    <property type="evidence" value="ECO:0007669"/>
    <property type="project" value="UniProtKB-UniRule"/>
</dbReference>
<feature type="transmembrane region" description="Helical" evidence="10">
    <location>
        <begin position="438"/>
        <end position="457"/>
    </location>
</feature>
<dbReference type="Proteomes" id="UP000250235">
    <property type="component" value="Unassembled WGS sequence"/>
</dbReference>
<name>A0A2Z7DHU5_9LAMI</name>
<evidence type="ECO:0000313" key="11">
    <source>
        <dbReference type="EMBL" id="KZV57265.1"/>
    </source>
</evidence>
<gene>
    <name evidence="11" type="ORF">F511_38760</name>
</gene>
<evidence type="ECO:0000256" key="2">
    <source>
        <dbReference type="ARBA" id="ARBA00004115"/>
    </source>
</evidence>
<dbReference type="OrthoDB" id="310030at2759"/>
<feature type="signal peptide" evidence="10">
    <location>
        <begin position="1"/>
        <end position="25"/>
    </location>
</feature>
<protein>
    <recommendedName>
        <fullName evidence="10">Dolichyl-diphosphooligosaccharide--protein glycosyltransferase subunit 1</fullName>
    </recommendedName>
</protein>
<feature type="chain" id="PRO_5016191979" description="Dolichyl-diphosphooligosaccharide--protein glycosyltransferase subunit 1" evidence="10">
    <location>
        <begin position="26"/>
        <end position="613"/>
    </location>
</feature>